<evidence type="ECO:0000256" key="9">
    <source>
        <dbReference type="ARBA" id="ARBA00023212"/>
    </source>
</evidence>
<dbReference type="GeneID" id="106664171"/>
<name>A0A8I6SMI2_CIMLE</name>
<keyword evidence="7 12" id="KW-0175">Coiled coil</keyword>
<dbReference type="GO" id="GO:0090307">
    <property type="term" value="P:mitotic spindle assembly"/>
    <property type="evidence" value="ECO:0007669"/>
    <property type="project" value="TreeGrafter"/>
</dbReference>
<keyword evidence="2" id="KW-0963">Cytoplasm</keyword>
<reference evidence="14" key="1">
    <citation type="submission" date="2022-01" db="UniProtKB">
        <authorList>
            <consortium name="EnsemblMetazoa"/>
        </authorList>
    </citation>
    <scope>IDENTIFICATION</scope>
</reference>
<dbReference type="GO" id="GO:0005634">
    <property type="term" value="C:nucleus"/>
    <property type="evidence" value="ECO:0007669"/>
    <property type="project" value="TreeGrafter"/>
</dbReference>
<dbReference type="GO" id="GO:0008017">
    <property type="term" value="F:microtubule binding"/>
    <property type="evidence" value="ECO:0007669"/>
    <property type="project" value="InterPro"/>
</dbReference>
<dbReference type="InterPro" id="IPR019821">
    <property type="entry name" value="Kinesin_motor_CS"/>
</dbReference>
<evidence type="ECO:0000259" key="13">
    <source>
        <dbReference type="PROSITE" id="PS50067"/>
    </source>
</evidence>
<organism evidence="14 15">
    <name type="scientific">Cimex lectularius</name>
    <name type="common">Bed bug</name>
    <name type="synonym">Acanthia lectularia</name>
    <dbReference type="NCBI Taxonomy" id="79782"/>
    <lineage>
        <taxon>Eukaryota</taxon>
        <taxon>Metazoa</taxon>
        <taxon>Ecdysozoa</taxon>
        <taxon>Arthropoda</taxon>
        <taxon>Hexapoda</taxon>
        <taxon>Insecta</taxon>
        <taxon>Pterygota</taxon>
        <taxon>Neoptera</taxon>
        <taxon>Paraneoptera</taxon>
        <taxon>Hemiptera</taxon>
        <taxon>Heteroptera</taxon>
        <taxon>Panheteroptera</taxon>
        <taxon>Cimicomorpha</taxon>
        <taxon>Cimicidae</taxon>
        <taxon>Cimex</taxon>
    </lineage>
</organism>
<feature type="coiled-coil region" evidence="12">
    <location>
        <begin position="494"/>
        <end position="521"/>
    </location>
</feature>
<evidence type="ECO:0000256" key="4">
    <source>
        <dbReference type="ARBA" id="ARBA00022701"/>
    </source>
</evidence>
<evidence type="ECO:0000256" key="2">
    <source>
        <dbReference type="ARBA" id="ARBA00022490"/>
    </source>
</evidence>
<evidence type="ECO:0000313" key="15">
    <source>
        <dbReference type="Proteomes" id="UP000494040"/>
    </source>
</evidence>
<dbReference type="SUPFAM" id="SSF52540">
    <property type="entry name" value="P-loop containing nucleoside triphosphate hydrolases"/>
    <property type="match status" value="1"/>
</dbReference>
<dbReference type="PANTHER" id="PTHR47970">
    <property type="entry name" value="KINESIN-LIKE PROTEIN KIF11"/>
    <property type="match status" value="1"/>
</dbReference>
<dbReference type="SMART" id="SM00129">
    <property type="entry name" value="KISc"/>
    <property type="match status" value="1"/>
</dbReference>
<dbReference type="OrthoDB" id="123929at2759"/>
<dbReference type="PROSITE" id="PS50067">
    <property type="entry name" value="KINESIN_MOTOR_2"/>
    <property type="match status" value="1"/>
</dbReference>
<keyword evidence="6 10" id="KW-0067">ATP-binding</keyword>
<dbReference type="RefSeq" id="XP_024083802.1">
    <property type="nucleotide sequence ID" value="XM_024228034.1"/>
</dbReference>
<keyword evidence="3" id="KW-0597">Phosphoprotein</keyword>
<keyword evidence="8 10" id="KW-0505">Motor protein</keyword>
<dbReference type="InterPro" id="IPR027417">
    <property type="entry name" value="P-loop_NTPase"/>
</dbReference>
<evidence type="ECO:0000256" key="5">
    <source>
        <dbReference type="ARBA" id="ARBA00022741"/>
    </source>
</evidence>
<dbReference type="PANTHER" id="PTHR47970:SF29">
    <property type="entry name" value="KINESIN FAMILY MEMBER 20B"/>
    <property type="match status" value="1"/>
</dbReference>
<dbReference type="EnsemblMetazoa" id="XM_024228034.1">
    <property type="protein sequence ID" value="XP_024083802.1"/>
    <property type="gene ID" value="LOC106664171"/>
</dbReference>
<keyword evidence="15" id="KW-1185">Reference proteome</keyword>
<dbReference type="InterPro" id="IPR047149">
    <property type="entry name" value="KIF11-like"/>
</dbReference>
<dbReference type="Pfam" id="PF00225">
    <property type="entry name" value="Kinesin"/>
    <property type="match status" value="1"/>
</dbReference>
<dbReference type="GO" id="GO:0072686">
    <property type="term" value="C:mitotic spindle"/>
    <property type="evidence" value="ECO:0007669"/>
    <property type="project" value="TreeGrafter"/>
</dbReference>
<evidence type="ECO:0000256" key="8">
    <source>
        <dbReference type="ARBA" id="ARBA00023175"/>
    </source>
</evidence>
<dbReference type="GO" id="GO:0005524">
    <property type="term" value="F:ATP binding"/>
    <property type="evidence" value="ECO:0007669"/>
    <property type="project" value="UniProtKB-UniRule"/>
</dbReference>
<evidence type="ECO:0000256" key="11">
    <source>
        <dbReference type="RuleBase" id="RU000394"/>
    </source>
</evidence>
<protein>
    <recommendedName>
        <fullName evidence="11">Kinesin-like protein</fullName>
    </recommendedName>
</protein>
<dbReference type="Gene3D" id="3.40.850.10">
    <property type="entry name" value="Kinesin motor domain"/>
    <property type="match status" value="1"/>
</dbReference>
<evidence type="ECO:0000256" key="7">
    <source>
        <dbReference type="ARBA" id="ARBA00023054"/>
    </source>
</evidence>
<accession>A0A8I6SMI2</accession>
<dbReference type="GO" id="GO:0008574">
    <property type="term" value="F:plus-end-directed microtubule motor activity"/>
    <property type="evidence" value="ECO:0007669"/>
    <property type="project" value="TreeGrafter"/>
</dbReference>
<dbReference type="PRINTS" id="PR00380">
    <property type="entry name" value="KINESINHEAVY"/>
</dbReference>
<dbReference type="InterPro" id="IPR001752">
    <property type="entry name" value="Kinesin_motor_dom"/>
</dbReference>
<dbReference type="InterPro" id="IPR036961">
    <property type="entry name" value="Kinesin_motor_dom_sf"/>
</dbReference>
<dbReference type="Proteomes" id="UP000494040">
    <property type="component" value="Unassembled WGS sequence"/>
</dbReference>
<comment type="similarity">
    <text evidence="10 11">Belongs to the TRAFAC class myosin-kinesin ATPase superfamily. Kinesin family.</text>
</comment>
<evidence type="ECO:0000256" key="6">
    <source>
        <dbReference type="ARBA" id="ARBA00022840"/>
    </source>
</evidence>
<evidence type="ECO:0000256" key="3">
    <source>
        <dbReference type="ARBA" id="ARBA00022553"/>
    </source>
</evidence>
<keyword evidence="5 10" id="KW-0547">Nucleotide-binding</keyword>
<evidence type="ECO:0000256" key="10">
    <source>
        <dbReference type="PROSITE-ProRule" id="PRU00283"/>
    </source>
</evidence>
<dbReference type="AlphaFoldDB" id="A0A8I6SMI2"/>
<feature type="domain" description="Kinesin motor" evidence="13">
    <location>
        <begin position="38"/>
        <end position="446"/>
    </location>
</feature>
<dbReference type="GO" id="GO:0005876">
    <property type="term" value="C:spindle microtubule"/>
    <property type="evidence" value="ECO:0007669"/>
    <property type="project" value="TreeGrafter"/>
</dbReference>
<proteinExistence type="inferred from homology"/>
<dbReference type="KEGG" id="clec:106664171"/>
<dbReference type="OMA" id="ITCITNE"/>
<dbReference type="GO" id="GO:0051231">
    <property type="term" value="P:spindle elongation"/>
    <property type="evidence" value="ECO:0007669"/>
    <property type="project" value="TreeGrafter"/>
</dbReference>
<sequence length="733" mass="83508">MDQNENVNPSYLIPVSSKSKDQVGDAMASKAEEWEDNKIKVYLRIKPRNITCITNEINSDKYEINGTFLETKYSQCRKATTNVYEFTEIFLPTTSQEELFTTAVKQGASKFLQGENTLIFGYGASSSGKTFTMQGTSLKPGIIPRFLYTIFTSIKGREDYSGRCYPESTTKVFVLNEKQIEANELYKNKILSTMSKQAVKSKHKLQSLEDSISTMDHSDMETVLREVEKLEISPNKNIIYSVWISFTEIYYENLYDLLVDASDQQPLLLAEDTDKSVCAKGLKSVNVHSWAEAYELYRYGKKNLHISETELNKKSSRSHCIFTIKLVLRDRHDYNTYYKSSSFTICDLAGSERQKKANSSKAEIAVANSINSSLLVLNRCIEAIRKNQQIKTALRVPFRESKLTRLFERLLAGEGNVSMITNISQDDKLFFETQQILKMTAIAVKTNTKKYKGNVPVGIVSNCISPLKKLSLLENKDCFCEMCDKCRDEEYSLREKMSAELTEIKNKLQQAKVMRVKAENRAALGGDLSKMHKDFCDQVDQQCMSYRLRTSKEILDTEKLLLVEYNLHEEAAVNMSNVFQIEESVDSIHKTVKLALEKFSKLQDELAALKAEKNRLLEEREENEMENCKEEKIDEGFNNFKIADLLNFQGTPCIKISEETVVHNCEHGTETPVRVIPTLQVCPATEDRESDYNRPMSTAKKSKKKLMAKTIDHLGDSFEPQEVPPLTSMGSAL</sequence>
<evidence type="ECO:0000256" key="12">
    <source>
        <dbReference type="SAM" id="Coils"/>
    </source>
</evidence>
<evidence type="ECO:0000313" key="14">
    <source>
        <dbReference type="EnsemblMetazoa" id="XP_024083802.1"/>
    </source>
</evidence>
<keyword evidence="4 11" id="KW-0493">Microtubule</keyword>
<evidence type="ECO:0000256" key="1">
    <source>
        <dbReference type="ARBA" id="ARBA00004186"/>
    </source>
</evidence>
<keyword evidence="9" id="KW-0206">Cytoskeleton</keyword>
<feature type="binding site" evidence="10">
    <location>
        <begin position="123"/>
        <end position="130"/>
    </location>
    <ligand>
        <name>ATP</name>
        <dbReference type="ChEBI" id="CHEBI:30616"/>
    </ligand>
</feature>
<feature type="coiled-coil region" evidence="12">
    <location>
        <begin position="592"/>
        <end position="631"/>
    </location>
</feature>
<dbReference type="GO" id="GO:0007018">
    <property type="term" value="P:microtubule-based movement"/>
    <property type="evidence" value="ECO:0007669"/>
    <property type="project" value="InterPro"/>
</dbReference>
<dbReference type="PROSITE" id="PS00411">
    <property type="entry name" value="KINESIN_MOTOR_1"/>
    <property type="match status" value="1"/>
</dbReference>
<comment type="subcellular location">
    <subcellularLocation>
        <location evidence="1">Cytoplasm</location>
        <location evidence="1">Cytoskeleton</location>
        <location evidence="1">Spindle</location>
    </subcellularLocation>
</comment>